<dbReference type="STRING" id="97359.A0A550CJ60"/>
<keyword evidence="4" id="KW-1015">Disulfide bond</keyword>
<feature type="compositionally biased region" description="Acidic residues" evidence="5">
    <location>
        <begin position="25"/>
        <end position="34"/>
    </location>
</feature>
<evidence type="ECO:0000256" key="5">
    <source>
        <dbReference type="SAM" id="MobiDB-lite"/>
    </source>
</evidence>
<feature type="domain" description="CFEM" evidence="7">
    <location>
        <begin position="35"/>
        <end position="150"/>
    </location>
</feature>
<protein>
    <recommendedName>
        <fullName evidence="7">CFEM domain-containing protein</fullName>
    </recommendedName>
</protein>
<dbReference type="OrthoDB" id="3040825at2759"/>
<feature type="signal peptide" evidence="6">
    <location>
        <begin position="1"/>
        <end position="16"/>
    </location>
</feature>
<feature type="chain" id="PRO_5021854604" description="CFEM domain-containing protein" evidence="6">
    <location>
        <begin position="17"/>
        <end position="176"/>
    </location>
</feature>
<comment type="subcellular location">
    <subcellularLocation>
        <location evidence="1">Secreted</location>
    </subcellularLocation>
</comment>
<dbReference type="GO" id="GO:0005576">
    <property type="term" value="C:extracellular region"/>
    <property type="evidence" value="ECO:0007669"/>
    <property type="project" value="UniProtKB-SubCell"/>
</dbReference>
<gene>
    <name evidence="8" type="ORF">BD626DRAFT_235219</name>
</gene>
<evidence type="ECO:0000313" key="8">
    <source>
        <dbReference type="EMBL" id="TRM64817.1"/>
    </source>
</evidence>
<dbReference type="AlphaFoldDB" id="A0A550CJ60"/>
<feature type="region of interest" description="Disordered" evidence="5">
    <location>
        <begin position="22"/>
        <end position="54"/>
    </location>
</feature>
<evidence type="ECO:0000313" key="9">
    <source>
        <dbReference type="Proteomes" id="UP000320762"/>
    </source>
</evidence>
<dbReference type="PROSITE" id="PS52012">
    <property type="entry name" value="CFEM"/>
    <property type="match status" value="1"/>
</dbReference>
<evidence type="ECO:0000256" key="3">
    <source>
        <dbReference type="ARBA" id="ARBA00022729"/>
    </source>
</evidence>
<evidence type="ECO:0000256" key="6">
    <source>
        <dbReference type="SAM" id="SignalP"/>
    </source>
</evidence>
<keyword evidence="3 6" id="KW-0732">Signal</keyword>
<keyword evidence="2" id="KW-0964">Secreted</keyword>
<organism evidence="8 9">
    <name type="scientific">Schizophyllum amplum</name>
    <dbReference type="NCBI Taxonomy" id="97359"/>
    <lineage>
        <taxon>Eukaryota</taxon>
        <taxon>Fungi</taxon>
        <taxon>Dikarya</taxon>
        <taxon>Basidiomycota</taxon>
        <taxon>Agaricomycotina</taxon>
        <taxon>Agaricomycetes</taxon>
        <taxon>Agaricomycetidae</taxon>
        <taxon>Agaricales</taxon>
        <taxon>Schizophyllaceae</taxon>
        <taxon>Schizophyllum</taxon>
    </lineage>
</organism>
<proteinExistence type="predicted"/>
<sequence>MRSALFLLFLAVAALTQDMSSVDDTATDDAESDTITEPATQSTKTATSAKHSSSQAQPNSQQCIVACTAPIARQYGCTSIRDFKCVCGSEDFKDDMNVCLKKNCTKDQMAAAVGMIKGNCDAYTSSSSVHATMTLPVDDGWPKKNDASQLHSSFRGGAVAGLATAGGFLAGALAVL</sequence>
<dbReference type="Proteomes" id="UP000320762">
    <property type="component" value="Unassembled WGS sequence"/>
</dbReference>
<feature type="compositionally biased region" description="Low complexity" evidence="5">
    <location>
        <begin position="39"/>
        <end position="54"/>
    </location>
</feature>
<evidence type="ECO:0000259" key="7">
    <source>
        <dbReference type="PROSITE" id="PS52012"/>
    </source>
</evidence>
<name>A0A550CJ60_9AGAR</name>
<evidence type="ECO:0000256" key="4">
    <source>
        <dbReference type="ARBA" id="ARBA00023157"/>
    </source>
</evidence>
<evidence type="ECO:0000256" key="2">
    <source>
        <dbReference type="ARBA" id="ARBA00022525"/>
    </source>
</evidence>
<comment type="caution">
    <text evidence="8">The sequence shown here is derived from an EMBL/GenBank/DDBJ whole genome shotgun (WGS) entry which is preliminary data.</text>
</comment>
<dbReference type="EMBL" id="VDMD01000006">
    <property type="protein sequence ID" value="TRM64817.1"/>
    <property type="molecule type" value="Genomic_DNA"/>
</dbReference>
<dbReference type="Pfam" id="PF05730">
    <property type="entry name" value="CFEM"/>
    <property type="match status" value="1"/>
</dbReference>
<accession>A0A550CJ60</accession>
<keyword evidence="9" id="KW-1185">Reference proteome</keyword>
<reference evidence="8 9" key="1">
    <citation type="journal article" date="2019" name="New Phytol.">
        <title>Comparative genomics reveals unique wood-decay strategies and fruiting body development in the Schizophyllaceae.</title>
        <authorList>
            <person name="Almasi E."/>
            <person name="Sahu N."/>
            <person name="Krizsan K."/>
            <person name="Balint B."/>
            <person name="Kovacs G.M."/>
            <person name="Kiss B."/>
            <person name="Cseklye J."/>
            <person name="Drula E."/>
            <person name="Henrissat B."/>
            <person name="Nagy I."/>
            <person name="Chovatia M."/>
            <person name="Adam C."/>
            <person name="LaButti K."/>
            <person name="Lipzen A."/>
            <person name="Riley R."/>
            <person name="Grigoriev I.V."/>
            <person name="Nagy L.G."/>
        </authorList>
    </citation>
    <scope>NUCLEOTIDE SEQUENCE [LARGE SCALE GENOMIC DNA]</scope>
    <source>
        <strain evidence="8 9">NL-1724</strain>
    </source>
</reference>
<evidence type="ECO:0000256" key="1">
    <source>
        <dbReference type="ARBA" id="ARBA00004613"/>
    </source>
</evidence>
<dbReference type="InterPro" id="IPR008427">
    <property type="entry name" value="Extracellular_membr_CFEM_dom"/>
</dbReference>